<evidence type="ECO:0000313" key="1">
    <source>
        <dbReference type="EMBL" id="KAF6724187.1"/>
    </source>
</evidence>
<dbReference type="EMBL" id="WKFB01000402">
    <property type="protein sequence ID" value="KAF6724187.1"/>
    <property type="molecule type" value="Genomic_DNA"/>
</dbReference>
<gene>
    <name evidence="1" type="ORF">FQA47_016219</name>
</gene>
<organism evidence="1 2">
    <name type="scientific">Oryzias melastigma</name>
    <name type="common">Marine medaka</name>
    <dbReference type="NCBI Taxonomy" id="30732"/>
    <lineage>
        <taxon>Eukaryota</taxon>
        <taxon>Metazoa</taxon>
        <taxon>Chordata</taxon>
        <taxon>Craniata</taxon>
        <taxon>Vertebrata</taxon>
        <taxon>Euteleostomi</taxon>
        <taxon>Actinopterygii</taxon>
        <taxon>Neopterygii</taxon>
        <taxon>Teleostei</taxon>
        <taxon>Neoteleostei</taxon>
        <taxon>Acanthomorphata</taxon>
        <taxon>Ovalentaria</taxon>
        <taxon>Atherinomorphae</taxon>
        <taxon>Beloniformes</taxon>
        <taxon>Adrianichthyidae</taxon>
        <taxon>Oryziinae</taxon>
        <taxon>Oryzias</taxon>
    </lineage>
</organism>
<sequence>MGVVVVGPWALRPAGGAGQPLLASLLCIDFCCSVLPRRLLASGNENRAHPPHLPLFWLGWPTLPTLLLPWLAPASSMGPLDATLGP</sequence>
<dbReference type="Proteomes" id="UP000646548">
    <property type="component" value="Unassembled WGS sequence"/>
</dbReference>
<proteinExistence type="predicted"/>
<comment type="caution">
    <text evidence="1">The sequence shown here is derived from an EMBL/GenBank/DDBJ whole genome shotgun (WGS) entry which is preliminary data.</text>
</comment>
<evidence type="ECO:0000313" key="2">
    <source>
        <dbReference type="Proteomes" id="UP000646548"/>
    </source>
</evidence>
<name>A0A834FAX6_ORYME</name>
<dbReference type="AlphaFoldDB" id="A0A834FAX6"/>
<protein>
    <submittedName>
        <fullName evidence="1">Uncharacterized protein</fullName>
    </submittedName>
</protein>
<accession>A0A834FAX6</accession>
<reference evidence="1" key="1">
    <citation type="journal article" name="BMC Genomics">
        <title>Long-read sequencing and de novo genome assembly of marine medaka (Oryzias melastigma).</title>
        <authorList>
            <person name="Liang P."/>
            <person name="Saqib H.S.A."/>
            <person name="Ni X."/>
            <person name="Shen Y."/>
        </authorList>
    </citation>
    <scope>NUCLEOTIDE SEQUENCE</scope>
    <source>
        <strain evidence="1">Bigg-433</strain>
    </source>
</reference>